<dbReference type="PROSITE" id="PS00211">
    <property type="entry name" value="ABC_TRANSPORTER_1"/>
    <property type="match status" value="1"/>
</dbReference>
<evidence type="ECO:0000256" key="1">
    <source>
        <dbReference type="ARBA" id="ARBA00005417"/>
    </source>
</evidence>
<dbReference type="PANTHER" id="PTHR46743:SF2">
    <property type="entry name" value="TEICHOIC ACIDS EXPORT ATP-BINDING PROTEIN TAGH"/>
    <property type="match status" value="1"/>
</dbReference>
<dbReference type="InterPro" id="IPR003439">
    <property type="entry name" value="ABC_transporter-like_ATP-bd"/>
</dbReference>
<evidence type="ECO:0000313" key="8">
    <source>
        <dbReference type="Proteomes" id="UP000321485"/>
    </source>
</evidence>
<dbReference type="AlphaFoldDB" id="A0A561XRX6"/>
<comment type="caution">
    <text evidence="7">The sequence shown here is derived from an EMBL/GenBank/DDBJ whole genome shotgun (WGS) entry which is preliminary data.</text>
</comment>
<evidence type="ECO:0000259" key="6">
    <source>
        <dbReference type="PROSITE" id="PS50893"/>
    </source>
</evidence>
<dbReference type="GeneID" id="51109802"/>
<dbReference type="InterPro" id="IPR003593">
    <property type="entry name" value="AAA+_ATPase"/>
</dbReference>
<feature type="domain" description="ABC transporter" evidence="6">
    <location>
        <begin position="4"/>
        <end position="243"/>
    </location>
</feature>
<dbReference type="InterPro" id="IPR050683">
    <property type="entry name" value="Bact_Polysacc_Export_ATP-bd"/>
</dbReference>
<evidence type="ECO:0000313" key="7">
    <source>
        <dbReference type="EMBL" id="TWG38863.1"/>
    </source>
</evidence>
<dbReference type="Gene3D" id="2.70.50.60">
    <property type="entry name" value="abc- transporter (atp binding component) like domain"/>
    <property type="match status" value="1"/>
</dbReference>
<dbReference type="GO" id="GO:0016020">
    <property type="term" value="C:membrane"/>
    <property type="evidence" value="ECO:0007669"/>
    <property type="project" value="InterPro"/>
</dbReference>
<dbReference type="RefSeq" id="WP_146869918.1">
    <property type="nucleotide sequence ID" value="NZ_VJWE01000011.1"/>
</dbReference>
<dbReference type="PANTHER" id="PTHR46743">
    <property type="entry name" value="TEICHOIC ACIDS EXPORT ATP-BINDING PROTEIN TAGH"/>
    <property type="match status" value="1"/>
</dbReference>
<keyword evidence="5 7" id="KW-0067">ATP-binding</keyword>
<name>A0A561XRX6_ACIDE</name>
<organism evidence="7 8">
    <name type="scientific">Acidovorax delafieldii</name>
    <name type="common">Pseudomonas delafieldii</name>
    <dbReference type="NCBI Taxonomy" id="47920"/>
    <lineage>
        <taxon>Bacteria</taxon>
        <taxon>Pseudomonadati</taxon>
        <taxon>Pseudomonadota</taxon>
        <taxon>Betaproteobacteria</taxon>
        <taxon>Burkholderiales</taxon>
        <taxon>Comamonadaceae</taxon>
        <taxon>Acidovorax</taxon>
    </lineage>
</organism>
<gene>
    <name evidence="7" type="ORF">ATF69_0729</name>
</gene>
<dbReference type="SUPFAM" id="SSF52540">
    <property type="entry name" value="P-loop containing nucleoside triphosphate hydrolases"/>
    <property type="match status" value="1"/>
</dbReference>
<evidence type="ECO:0000256" key="4">
    <source>
        <dbReference type="ARBA" id="ARBA00022741"/>
    </source>
</evidence>
<dbReference type="SMART" id="SM00382">
    <property type="entry name" value="AAA"/>
    <property type="match status" value="1"/>
</dbReference>
<dbReference type="InterPro" id="IPR027417">
    <property type="entry name" value="P-loop_NTPase"/>
</dbReference>
<comment type="similarity">
    <text evidence="1">Belongs to the ABC transporter superfamily.</text>
</comment>
<dbReference type="Pfam" id="PF14524">
    <property type="entry name" value="Wzt_C"/>
    <property type="match status" value="1"/>
</dbReference>
<dbReference type="GO" id="GO:0005524">
    <property type="term" value="F:ATP binding"/>
    <property type="evidence" value="ECO:0007669"/>
    <property type="project" value="UniProtKB-KW"/>
</dbReference>
<dbReference type="Gene3D" id="3.40.50.300">
    <property type="entry name" value="P-loop containing nucleotide triphosphate hydrolases"/>
    <property type="match status" value="1"/>
</dbReference>
<accession>A0A561XRX6</accession>
<dbReference type="GO" id="GO:0140359">
    <property type="term" value="F:ABC-type transporter activity"/>
    <property type="evidence" value="ECO:0007669"/>
    <property type="project" value="InterPro"/>
</dbReference>
<protein>
    <submittedName>
        <fullName evidence="7">Lipopolysaccharide transport system ATP-binding protein</fullName>
    </submittedName>
</protein>
<evidence type="ECO:0000256" key="5">
    <source>
        <dbReference type="ARBA" id="ARBA00022840"/>
    </source>
</evidence>
<dbReference type="InterPro" id="IPR017871">
    <property type="entry name" value="ABC_transporter-like_CS"/>
</dbReference>
<keyword evidence="3" id="KW-1003">Cell membrane</keyword>
<dbReference type="Proteomes" id="UP000321485">
    <property type="component" value="Unassembled WGS sequence"/>
</dbReference>
<keyword evidence="2" id="KW-0813">Transport</keyword>
<dbReference type="InterPro" id="IPR029439">
    <property type="entry name" value="Wzt_C"/>
</dbReference>
<sequence length="428" mass="46949">MGNLVVSNVGKAYKRYPSKWSRIVEWVTGKTRHEKTWVLRGISFSLQPGEAVGIVGENGAGKSTLLKIIAGTTQSTEGGVHVNGKVAALLELGMGFHSDFTGRQNIFMAGQLLGHTAEEISLVTPEIEKFADIGKYIDQPVRVYSSGMQVRLAFAVATAIRPDVLIVDEALSVGDASFQRKCFQRIEAFRAAGTTLLFVSHDIDAIKKICNRALFINQGTLVISGASKQVCDEYERYLFGDRKVGGENKREFQINLKSAIEASHFDQSLAVSCEIIYGNGQADIEACWLADTDGCRINVVESGIPFQWCYRVRFIEDVKNPIFAMMLKTREGVALYGTDSTLDELSDTDYKSGDVVQVCFSLKNQLAPGIYYLNCGVRIEGEHGAEFLSRRVDSALLRVTAGEGLTVVAGLMDMKAQLDVSSEVILRN</sequence>
<keyword evidence="3" id="KW-0472">Membrane</keyword>
<evidence type="ECO:0000256" key="2">
    <source>
        <dbReference type="ARBA" id="ARBA00022448"/>
    </source>
</evidence>
<dbReference type="CDD" id="cd10147">
    <property type="entry name" value="Wzt_C-like"/>
    <property type="match status" value="1"/>
</dbReference>
<dbReference type="CDD" id="cd03220">
    <property type="entry name" value="ABC_KpsT_Wzt"/>
    <property type="match status" value="1"/>
</dbReference>
<dbReference type="EMBL" id="VJWE01000011">
    <property type="protein sequence ID" value="TWG38863.1"/>
    <property type="molecule type" value="Genomic_DNA"/>
</dbReference>
<dbReference type="PROSITE" id="PS50893">
    <property type="entry name" value="ABC_TRANSPORTER_2"/>
    <property type="match status" value="1"/>
</dbReference>
<keyword evidence="4" id="KW-0547">Nucleotide-binding</keyword>
<dbReference type="InterPro" id="IPR015860">
    <property type="entry name" value="ABC_transpr_TagH-like"/>
</dbReference>
<evidence type="ECO:0000256" key="3">
    <source>
        <dbReference type="ARBA" id="ARBA00022475"/>
    </source>
</evidence>
<proteinExistence type="inferred from homology"/>
<reference evidence="7 8" key="1">
    <citation type="journal article" date="2015" name="Stand. Genomic Sci.">
        <title>Genomic Encyclopedia of Bacterial and Archaeal Type Strains, Phase III: the genomes of soil and plant-associated and newly described type strains.</title>
        <authorList>
            <person name="Whitman W.B."/>
            <person name="Woyke T."/>
            <person name="Klenk H.P."/>
            <person name="Zhou Y."/>
            <person name="Lilburn T.G."/>
            <person name="Beck B.J."/>
            <person name="De Vos P."/>
            <person name="Vandamme P."/>
            <person name="Eisen J.A."/>
            <person name="Garrity G."/>
            <person name="Hugenholtz P."/>
            <person name="Kyrpides N.C."/>
        </authorList>
    </citation>
    <scope>NUCLEOTIDE SEQUENCE [LARGE SCALE GENOMIC DNA]</scope>
    <source>
        <strain evidence="7 8">DSM 64</strain>
    </source>
</reference>
<dbReference type="GO" id="GO:0016887">
    <property type="term" value="F:ATP hydrolysis activity"/>
    <property type="evidence" value="ECO:0007669"/>
    <property type="project" value="InterPro"/>
</dbReference>
<dbReference type="Pfam" id="PF00005">
    <property type="entry name" value="ABC_tran"/>
    <property type="match status" value="1"/>
</dbReference>